<comment type="caution">
    <text evidence="1">The sequence shown here is derived from an EMBL/GenBank/DDBJ whole genome shotgun (WGS) entry which is preliminary data.</text>
</comment>
<reference evidence="1" key="1">
    <citation type="submission" date="2021-06" db="EMBL/GenBank/DDBJ databases">
        <authorList>
            <person name="Kallberg Y."/>
            <person name="Tangrot J."/>
            <person name="Rosling A."/>
        </authorList>
    </citation>
    <scope>NUCLEOTIDE SEQUENCE</scope>
    <source>
        <strain evidence="1">87-6 pot B 2015</strain>
    </source>
</reference>
<evidence type="ECO:0000313" key="2">
    <source>
        <dbReference type="Proteomes" id="UP000789375"/>
    </source>
</evidence>
<organism evidence="1 2">
    <name type="scientific">Funneliformis mosseae</name>
    <name type="common">Endomycorrhizal fungus</name>
    <name type="synonym">Glomus mosseae</name>
    <dbReference type="NCBI Taxonomy" id="27381"/>
    <lineage>
        <taxon>Eukaryota</taxon>
        <taxon>Fungi</taxon>
        <taxon>Fungi incertae sedis</taxon>
        <taxon>Mucoromycota</taxon>
        <taxon>Glomeromycotina</taxon>
        <taxon>Glomeromycetes</taxon>
        <taxon>Glomerales</taxon>
        <taxon>Glomeraceae</taxon>
        <taxon>Funneliformis</taxon>
    </lineage>
</organism>
<sequence>MNDDEYSQRAESLSNVIDKQLYSINVEQYWNSVRIQNEQNTTRVNQIIMEEKKKQHKCLVDSNVITEHDISSNKLRSEFQKLENEFITPQRKRTNIDFDDEWNITLNSEYELKFREAIKKSKESRVCAMNWFHKELADNHLLNEKLGNIILKGLETLPSVKIRNEPSEITLITNYLDYIMKSTFHNPDKYIVQWPNIALNESKTRKFEGRSKQPDFTVSIIHQHQTESVIFVGEVSPPSQKNNVYKNCNDLIRIGVFMKDCMDFSIDKDYTIDFYMLDFKKGTYFMLHIGQIKVPASIKEMLSFVDELETLLTVREIFQKTYNALYTKLCNPGLPLTNAEYKRDTLETPKFRQLVNKTRDCHRICPFWYGRF</sequence>
<dbReference type="Proteomes" id="UP000789375">
    <property type="component" value="Unassembled WGS sequence"/>
</dbReference>
<proteinExistence type="predicted"/>
<evidence type="ECO:0000313" key="1">
    <source>
        <dbReference type="EMBL" id="CAG8446616.1"/>
    </source>
</evidence>
<keyword evidence="2" id="KW-1185">Reference proteome</keyword>
<name>A0A9N8VCR3_FUNMO</name>
<dbReference type="AlphaFoldDB" id="A0A9N8VCR3"/>
<protein>
    <submittedName>
        <fullName evidence="1">10664_t:CDS:1</fullName>
    </submittedName>
</protein>
<gene>
    <name evidence="1" type="ORF">FMOSSE_LOCUS1218</name>
</gene>
<accession>A0A9N8VCR3</accession>
<dbReference type="EMBL" id="CAJVPP010000138">
    <property type="protein sequence ID" value="CAG8446616.1"/>
    <property type="molecule type" value="Genomic_DNA"/>
</dbReference>